<feature type="chain" id="PRO_5046790516" evidence="13">
    <location>
        <begin position="30"/>
        <end position="1004"/>
    </location>
</feature>
<keyword evidence="16" id="KW-1185">Reference proteome</keyword>
<dbReference type="PROSITE" id="PS51892">
    <property type="entry name" value="SUBTILASE"/>
    <property type="match status" value="1"/>
</dbReference>
<dbReference type="SUPFAM" id="SSF89260">
    <property type="entry name" value="Collagen-binding domain"/>
    <property type="match status" value="1"/>
</dbReference>
<keyword evidence="3" id="KW-0964">Secreted</keyword>
<evidence type="ECO:0000256" key="7">
    <source>
        <dbReference type="ARBA" id="ARBA00022825"/>
    </source>
</evidence>
<dbReference type="InterPro" id="IPR013517">
    <property type="entry name" value="FG-GAP"/>
</dbReference>
<dbReference type="SUPFAM" id="SSF49265">
    <property type="entry name" value="Fibronectin type III"/>
    <property type="match status" value="1"/>
</dbReference>
<dbReference type="Gene3D" id="2.40.128.340">
    <property type="match status" value="1"/>
</dbReference>
<dbReference type="InterPro" id="IPR014755">
    <property type="entry name" value="Cu-Rt/internalin_Ig-like"/>
</dbReference>
<dbReference type="InterPro" id="IPR023828">
    <property type="entry name" value="Peptidase_S8_Ser-AS"/>
</dbReference>
<dbReference type="PANTHER" id="PTHR43806:SF11">
    <property type="entry name" value="CEREVISIN-RELATED"/>
    <property type="match status" value="1"/>
</dbReference>
<dbReference type="InterPro" id="IPR015500">
    <property type="entry name" value="Peptidase_S8_subtilisin-rel"/>
</dbReference>
<dbReference type="CDD" id="cd07484">
    <property type="entry name" value="Peptidases_S8_Thermitase_like"/>
    <property type="match status" value="1"/>
</dbReference>
<keyword evidence="7 10" id="KW-0720">Serine protease</keyword>
<dbReference type="PROSITE" id="PS50853">
    <property type="entry name" value="FN3"/>
    <property type="match status" value="1"/>
</dbReference>
<dbReference type="Pfam" id="PF00082">
    <property type="entry name" value="Peptidase_S8"/>
    <property type="match status" value="1"/>
</dbReference>
<dbReference type="InterPro" id="IPR036116">
    <property type="entry name" value="FN3_sf"/>
</dbReference>
<dbReference type="InterPro" id="IPR023827">
    <property type="entry name" value="Peptidase_S8_Asp-AS"/>
</dbReference>
<evidence type="ECO:0000256" key="3">
    <source>
        <dbReference type="ARBA" id="ARBA00022525"/>
    </source>
</evidence>
<dbReference type="CDD" id="cd00063">
    <property type="entry name" value="FN3"/>
    <property type="match status" value="1"/>
</dbReference>
<dbReference type="InterPro" id="IPR036852">
    <property type="entry name" value="Peptidase_S8/S53_dom_sf"/>
</dbReference>
<dbReference type="InterPro" id="IPR022398">
    <property type="entry name" value="Peptidase_S8_His-AS"/>
</dbReference>
<proteinExistence type="inferred from homology"/>
<evidence type="ECO:0000256" key="6">
    <source>
        <dbReference type="ARBA" id="ARBA00022801"/>
    </source>
</evidence>
<organism evidence="15 16">
    <name type="scientific">Dactylosporangium vinaceum</name>
    <dbReference type="NCBI Taxonomy" id="53362"/>
    <lineage>
        <taxon>Bacteria</taxon>
        <taxon>Bacillati</taxon>
        <taxon>Actinomycetota</taxon>
        <taxon>Actinomycetes</taxon>
        <taxon>Micromonosporales</taxon>
        <taxon>Micromonosporaceae</taxon>
        <taxon>Dactylosporangium</taxon>
    </lineage>
</organism>
<dbReference type="SUPFAM" id="SSF69318">
    <property type="entry name" value="Integrin alpha N-terminal domain"/>
    <property type="match status" value="1"/>
</dbReference>
<evidence type="ECO:0000256" key="12">
    <source>
        <dbReference type="SAM" id="MobiDB-lite"/>
    </source>
</evidence>
<dbReference type="InterPro" id="IPR003961">
    <property type="entry name" value="FN3_dom"/>
</dbReference>
<keyword evidence="4 10" id="KW-0645">Protease</keyword>
<dbReference type="InterPro" id="IPR034084">
    <property type="entry name" value="Thermitase-like_dom"/>
</dbReference>
<dbReference type="InterPro" id="IPR000209">
    <property type="entry name" value="Peptidase_S8/S53_dom"/>
</dbReference>
<dbReference type="Proteomes" id="UP001589608">
    <property type="component" value="Unassembled WGS sequence"/>
</dbReference>
<dbReference type="Pfam" id="PF13205">
    <property type="entry name" value="Big_5"/>
    <property type="match status" value="1"/>
</dbReference>
<feature type="compositionally biased region" description="Basic and acidic residues" evidence="12">
    <location>
        <begin position="44"/>
        <end position="56"/>
    </location>
</feature>
<keyword evidence="5 13" id="KW-0732">Signal</keyword>
<dbReference type="EMBL" id="JBHMCA010000023">
    <property type="protein sequence ID" value="MFB9443709.1"/>
    <property type="molecule type" value="Genomic_DNA"/>
</dbReference>
<dbReference type="Pfam" id="PF13517">
    <property type="entry name" value="FG-GAP_3"/>
    <property type="match status" value="2"/>
</dbReference>
<dbReference type="PRINTS" id="PR00723">
    <property type="entry name" value="SUBTILISIN"/>
</dbReference>
<dbReference type="RefSeq" id="WP_223099421.1">
    <property type="nucleotide sequence ID" value="NZ_CP061913.1"/>
</dbReference>
<dbReference type="Gene3D" id="2.60.120.380">
    <property type="match status" value="1"/>
</dbReference>
<evidence type="ECO:0000313" key="15">
    <source>
        <dbReference type="EMBL" id="MFB9443709.1"/>
    </source>
</evidence>
<dbReference type="PROSITE" id="PS00136">
    <property type="entry name" value="SUBTILASE_ASP"/>
    <property type="match status" value="1"/>
</dbReference>
<protein>
    <submittedName>
        <fullName evidence="15">S8 family serine peptidase</fullName>
    </submittedName>
</protein>
<reference evidence="15 16" key="1">
    <citation type="submission" date="2024-09" db="EMBL/GenBank/DDBJ databases">
        <authorList>
            <person name="Sun Q."/>
            <person name="Mori K."/>
        </authorList>
    </citation>
    <scope>NUCLEOTIDE SEQUENCE [LARGE SCALE GENOMIC DNA]</scope>
    <source>
        <strain evidence="15 16">JCM 3307</strain>
    </source>
</reference>
<evidence type="ECO:0000256" key="1">
    <source>
        <dbReference type="ARBA" id="ARBA00004613"/>
    </source>
</evidence>
<feature type="active site" description="Charge relay system" evidence="10">
    <location>
        <position position="205"/>
    </location>
</feature>
<dbReference type="SUPFAM" id="SSF52743">
    <property type="entry name" value="Subtilisin-like"/>
    <property type="match status" value="1"/>
</dbReference>
<sequence length="1004" mass="103068">MGVLMLLRRMAVVAIALAVAVPTGPAAFAAPPAESKIINQNPPKPDRSPGSHEPSFDPHAVLVQFKPGASAAATDRAVKSRNAQMAGAVAGTRFVRVTGQAAAPDLLHALSQDPAVAAVSLDYKRRASRLPNDPLYISNQAAYLHEIELDYAWNRSIGSTDQVIAVIDSGVDGTHPDLAGRVLAGYNAITNTGTAVGANSDDNGHGTMVSGVAAANTDNGIGIAGVAWNARVMPVKVLDSAGTGNDSDIAEGITWAADHGAKIINLSLGGPGDSAVLHDAVTYATNKGAILVVAAGNTGDDTVQYPAAYPEVLAVAATDSSARISDFSTRGDWVDVAAPGFRIVSTGPNHNYYFASGTSFAAPMVSGVAALMRANNPALTPAQVMATIRAKAQEAGPRGLDPYYGTGVLDASASVGGVIHGGSFPVFPLGANEPNDVPARATAFTNSVTGTIAVEGDVDWYRFDNATARSVAVRVTPPAYDSAWSRNLDPVVEVYDQDLRLVGAADDGAAGDPENVNLSLGVGAYYVAVRNYNGSADDFRTYTLAVVAATASAATPGAPVAVRSTGIADFATGVALDAKPTVTFGRTVDPATVKLLHGVTGQVVPTTTAFDAGTNTATLTPAAALQDNTPYRLVVEGLFTSTFKTVDIAPAPVTNLQADSATGVVSWTAPAITDLKRVIVRSMAGPTGGTSLYAGTGTSFTPANLKPGTAYTLQAFTEDNSGKITAGPSVSLTVNAYKLKVDFDGDGNTDVAGIDANSDIKLYAGDGTGKLDGFDDYMWPPGGLWGGFKHIVAADFDGDGKVDIAGIDANNDIKLYTGDGAGKLVGNGSYMWPTGGLWGGFKKIVAGDFNGDGKVDIAGIDANSDLKLYTGDGTGKLTGTGSAMWPLGGLWGGFKHIEAADFNNDGKTDIAGIDANNDIKVYFGDGAAKLTGVEMAMWPLGGLWAGFKHIVAGDFNNDGNADIAGIDANNDIKYYTGDGSGKLVGNGFGMWPTGGLWVGFKHLT</sequence>
<keyword evidence="9" id="KW-0119">Carbohydrate metabolism</keyword>
<gene>
    <name evidence="15" type="ORF">ACFFTR_11500</name>
</gene>
<evidence type="ECO:0000313" key="16">
    <source>
        <dbReference type="Proteomes" id="UP001589608"/>
    </source>
</evidence>
<comment type="caution">
    <text evidence="15">The sequence shown here is derived from an EMBL/GenBank/DDBJ whole genome shotgun (WGS) entry which is preliminary data.</text>
</comment>
<evidence type="ECO:0000256" key="11">
    <source>
        <dbReference type="RuleBase" id="RU003355"/>
    </source>
</evidence>
<dbReference type="InterPro" id="IPR032812">
    <property type="entry name" value="SbsA_Ig"/>
</dbReference>
<dbReference type="InterPro" id="IPR028994">
    <property type="entry name" value="Integrin_alpha_N"/>
</dbReference>
<evidence type="ECO:0000256" key="8">
    <source>
        <dbReference type="ARBA" id="ARBA00023295"/>
    </source>
</evidence>
<dbReference type="Gene3D" id="2.60.40.1220">
    <property type="match status" value="1"/>
</dbReference>
<feature type="region of interest" description="Disordered" evidence="12">
    <location>
        <begin position="32"/>
        <end position="58"/>
    </location>
</feature>
<feature type="signal peptide" evidence="13">
    <location>
        <begin position="1"/>
        <end position="29"/>
    </location>
</feature>
<keyword evidence="6 10" id="KW-0378">Hydrolase</keyword>
<evidence type="ECO:0000256" key="2">
    <source>
        <dbReference type="ARBA" id="ARBA00011073"/>
    </source>
</evidence>
<dbReference type="PROSITE" id="PS00138">
    <property type="entry name" value="SUBTILASE_SER"/>
    <property type="match status" value="1"/>
</dbReference>
<dbReference type="InterPro" id="IPR050131">
    <property type="entry name" value="Peptidase_S8_subtilisin-like"/>
</dbReference>
<dbReference type="Gene3D" id="3.40.50.200">
    <property type="entry name" value="Peptidase S8/S53 domain"/>
    <property type="match status" value="1"/>
</dbReference>
<feature type="active site" description="Charge relay system" evidence="10">
    <location>
        <position position="168"/>
    </location>
</feature>
<feature type="active site" description="Charge relay system" evidence="10">
    <location>
        <position position="359"/>
    </location>
</feature>
<comment type="similarity">
    <text evidence="2 10 11">Belongs to the peptidase S8 family.</text>
</comment>
<evidence type="ECO:0000256" key="5">
    <source>
        <dbReference type="ARBA" id="ARBA00022729"/>
    </source>
</evidence>
<name>A0ABV5M4F0_9ACTN</name>
<keyword evidence="9" id="KW-0624">Polysaccharide degradation</keyword>
<keyword evidence="8" id="KW-0326">Glycosidase</keyword>
<accession>A0ABV5M4F0</accession>
<dbReference type="PANTHER" id="PTHR43806">
    <property type="entry name" value="PEPTIDASE S8"/>
    <property type="match status" value="1"/>
</dbReference>
<comment type="subcellular location">
    <subcellularLocation>
        <location evidence="1">Secreted</location>
    </subcellularLocation>
</comment>
<dbReference type="PROSITE" id="PS00137">
    <property type="entry name" value="SUBTILASE_HIS"/>
    <property type="match status" value="1"/>
</dbReference>
<evidence type="ECO:0000256" key="9">
    <source>
        <dbReference type="ARBA" id="ARBA00023326"/>
    </source>
</evidence>
<evidence type="ECO:0000256" key="13">
    <source>
        <dbReference type="SAM" id="SignalP"/>
    </source>
</evidence>
<evidence type="ECO:0000259" key="14">
    <source>
        <dbReference type="PROSITE" id="PS50853"/>
    </source>
</evidence>
<feature type="domain" description="Fibronectin type-III" evidence="14">
    <location>
        <begin position="649"/>
        <end position="739"/>
    </location>
</feature>
<evidence type="ECO:0000256" key="10">
    <source>
        <dbReference type="PROSITE-ProRule" id="PRU01240"/>
    </source>
</evidence>
<evidence type="ECO:0000256" key="4">
    <source>
        <dbReference type="ARBA" id="ARBA00022670"/>
    </source>
</evidence>